<proteinExistence type="inferred from homology"/>
<dbReference type="GO" id="GO:0035529">
    <property type="term" value="F:NADH pyrophosphatase activity"/>
    <property type="evidence" value="ECO:0007669"/>
    <property type="project" value="TreeGrafter"/>
</dbReference>
<keyword evidence="3 4" id="KW-0378">Hydrolase</keyword>
<dbReference type="FunFam" id="3.90.79.10:FF:000015">
    <property type="entry name" value="Nudix hydrolase 8"/>
    <property type="match status" value="1"/>
</dbReference>
<dbReference type="InterPro" id="IPR020476">
    <property type="entry name" value="Nudix_hydrolase"/>
</dbReference>
<protein>
    <recommendedName>
        <fullName evidence="5">Nudix hydrolase domain-containing protein</fullName>
    </recommendedName>
</protein>
<dbReference type="Gene3D" id="3.90.79.10">
    <property type="entry name" value="Nucleoside Triphosphate Pyrophosphohydrolase"/>
    <property type="match status" value="1"/>
</dbReference>
<keyword evidence="7" id="KW-1185">Reference proteome</keyword>
<dbReference type="GO" id="GO:0046872">
    <property type="term" value="F:metal ion binding"/>
    <property type="evidence" value="ECO:0007669"/>
    <property type="project" value="UniProtKB-KW"/>
</dbReference>
<dbReference type="GO" id="GO:0051287">
    <property type="term" value="F:NAD binding"/>
    <property type="evidence" value="ECO:0007669"/>
    <property type="project" value="TreeGrafter"/>
</dbReference>
<dbReference type="OrthoDB" id="447842at2759"/>
<dbReference type="Proteomes" id="UP000824120">
    <property type="component" value="Chromosome 5"/>
</dbReference>
<dbReference type="FunFam" id="3.40.630.30:FF:000016">
    <property type="entry name" value="nudix hydrolase 2"/>
    <property type="match status" value="1"/>
</dbReference>
<dbReference type="InterPro" id="IPR003293">
    <property type="entry name" value="Nudix_hydrolase6-like"/>
</dbReference>
<evidence type="ECO:0000256" key="1">
    <source>
        <dbReference type="ARBA" id="ARBA00005582"/>
    </source>
</evidence>
<dbReference type="GO" id="GO:0047631">
    <property type="term" value="F:ADP-ribose diphosphatase activity"/>
    <property type="evidence" value="ECO:0007669"/>
    <property type="project" value="TreeGrafter"/>
</dbReference>
<dbReference type="SUPFAM" id="SSF55811">
    <property type="entry name" value="Nudix"/>
    <property type="match status" value="1"/>
</dbReference>
<dbReference type="AlphaFoldDB" id="A0A9J5Z4Q8"/>
<comment type="similarity">
    <text evidence="1 4">Belongs to the Nudix hydrolase family.</text>
</comment>
<dbReference type="Gene3D" id="3.40.630.30">
    <property type="match status" value="1"/>
</dbReference>
<dbReference type="Pfam" id="PF00293">
    <property type="entry name" value="NUDIX"/>
    <property type="match status" value="1"/>
</dbReference>
<name>A0A9J5Z4Q8_SOLCO</name>
<dbReference type="InterPro" id="IPR040618">
    <property type="entry name" value="Pre-Nudix"/>
</dbReference>
<evidence type="ECO:0000256" key="3">
    <source>
        <dbReference type="ARBA" id="ARBA00022801"/>
    </source>
</evidence>
<dbReference type="CDD" id="cd04670">
    <property type="entry name" value="NUDIX_ASFGF2_Nudt6"/>
    <property type="match status" value="1"/>
</dbReference>
<dbReference type="InterPro" id="IPR000086">
    <property type="entry name" value="NUDIX_hydrolase_dom"/>
</dbReference>
<dbReference type="PANTHER" id="PTHR13994">
    <property type="entry name" value="NUDIX HYDROLASE RELATED"/>
    <property type="match status" value="1"/>
</dbReference>
<dbReference type="Pfam" id="PF18290">
    <property type="entry name" value="Nudix_hydro"/>
    <property type="match status" value="1"/>
</dbReference>
<dbReference type="InterPro" id="IPR020084">
    <property type="entry name" value="NUDIX_hydrolase_CS"/>
</dbReference>
<dbReference type="PROSITE" id="PS51462">
    <property type="entry name" value="NUDIX"/>
    <property type="match status" value="1"/>
</dbReference>
<dbReference type="PANTHER" id="PTHR13994:SF29">
    <property type="entry name" value="NUDIX HYDROLASE 2"/>
    <property type="match status" value="1"/>
</dbReference>
<evidence type="ECO:0000256" key="4">
    <source>
        <dbReference type="RuleBase" id="RU003476"/>
    </source>
</evidence>
<evidence type="ECO:0000313" key="6">
    <source>
        <dbReference type="EMBL" id="KAG5607979.1"/>
    </source>
</evidence>
<dbReference type="PRINTS" id="PR01356">
    <property type="entry name" value="GFGPROTEIN"/>
</dbReference>
<organism evidence="6 7">
    <name type="scientific">Solanum commersonii</name>
    <name type="common">Commerson's wild potato</name>
    <name type="synonym">Commerson's nightshade</name>
    <dbReference type="NCBI Taxonomy" id="4109"/>
    <lineage>
        <taxon>Eukaryota</taxon>
        <taxon>Viridiplantae</taxon>
        <taxon>Streptophyta</taxon>
        <taxon>Embryophyta</taxon>
        <taxon>Tracheophyta</taxon>
        <taxon>Spermatophyta</taxon>
        <taxon>Magnoliopsida</taxon>
        <taxon>eudicotyledons</taxon>
        <taxon>Gunneridae</taxon>
        <taxon>Pentapetalae</taxon>
        <taxon>asterids</taxon>
        <taxon>lamiids</taxon>
        <taxon>Solanales</taxon>
        <taxon>Solanaceae</taxon>
        <taxon>Solanoideae</taxon>
        <taxon>Solaneae</taxon>
        <taxon>Solanum</taxon>
    </lineage>
</organism>
<evidence type="ECO:0000313" key="7">
    <source>
        <dbReference type="Proteomes" id="UP000824120"/>
    </source>
</evidence>
<dbReference type="EMBL" id="JACXVP010000005">
    <property type="protein sequence ID" value="KAG5607979.1"/>
    <property type="molecule type" value="Genomic_DNA"/>
</dbReference>
<accession>A0A9J5Z4Q8</accession>
<dbReference type="PRINTS" id="PR00502">
    <property type="entry name" value="NUDIXFAMILY"/>
</dbReference>
<dbReference type="PROSITE" id="PS00893">
    <property type="entry name" value="NUDIX_BOX"/>
    <property type="match status" value="1"/>
</dbReference>
<feature type="domain" description="Nudix hydrolase" evidence="5">
    <location>
        <begin position="183"/>
        <end position="315"/>
    </location>
</feature>
<gene>
    <name evidence="6" type="ORF">H5410_029471</name>
</gene>
<evidence type="ECO:0000259" key="5">
    <source>
        <dbReference type="PROSITE" id="PS51462"/>
    </source>
</evidence>
<evidence type="ECO:0000256" key="2">
    <source>
        <dbReference type="ARBA" id="ARBA00022723"/>
    </source>
</evidence>
<dbReference type="InterPro" id="IPR015797">
    <property type="entry name" value="NUDIX_hydrolase-like_dom_sf"/>
</dbReference>
<reference evidence="6 7" key="1">
    <citation type="submission" date="2020-09" db="EMBL/GenBank/DDBJ databases">
        <title>De no assembly of potato wild relative species, Solanum commersonii.</title>
        <authorList>
            <person name="Cho K."/>
        </authorList>
    </citation>
    <scope>NUCLEOTIDE SEQUENCE [LARGE SCALE GENOMIC DNA]</scope>
    <source>
        <strain evidence="6">LZ3.2</strain>
        <tissue evidence="6">Leaf</tissue>
    </source>
</reference>
<sequence length="357" mass="40402">MYIFFPNSNLYKLLMIIKFICRNPFLSPRTSFFSSKRHFLSCRPVKLSFCQNQGKLTKIRCGINLNTRSSMSCSATPAMAKEKEMEQVDRILAAKEDDYGGVTVEMTNEPLDPSVFASLLRASLSHWRQQGKKGVWIKLPIELVMLVEPAVKEGFIYHHAEPKYLMLVSWLPETANTIPANATHRVGIGAFVVNERNEVLVVQEKSGRFHGTGVWKFPTGVVDEGEDISDAAVREVKEETGVNAKFVELLAFRQSHRSFFDKSDLFFVCMLQPLSHDIQMQEREIEAAQWMPFEQYAAQPFVQGHDLLRYISDICSAKMEGRYTGFSPVPTVTGFSAKKTYLYMHSNVGTTGSSNDP</sequence>
<keyword evidence="2" id="KW-0479">Metal-binding</keyword>
<comment type="caution">
    <text evidence="6">The sequence shown here is derived from an EMBL/GenBank/DDBJ whole genome shotgun (WGS) entry which is preliminary data.</text>
</comment>